<evidence type="ECO:0000256" key="5">
    <source>
        <dbReference type="ARBA" id="ARBA00022692"/>
    </source>
</evidence>
<evidence type="ECO:0000256" key="15">
    <source>
        <dbReference type="PIRSR" id="PIRSR601508-3"/>
    </source>
</evidence>
<dbReference type="Gene3D" id="1.10.287.70">
    <property type="match status" value="1"/>
</dbReference>
<dbReference type="InterPro" id="IPR001320">
    <property type="entry name" value="Iontro_rcpt_C"/>
</dbReference>
<comment type="similarity">
    <text evidence="2">Belongs to the glutamate-gated ion channel (TC 1.A.10.1) family.</text>
</comment>
<evidence type="ECO:0000256" key="10">
    <source>
        <dbReference type="ARBA" id="ARBA00023180"/>
    </source>
</evidence>
<dbReference type="FunFam" id="1.10.287.70:FF:000080">
    <property type="entry name" value="Glutamate receptor ionotropic, kainate"/>
    <property type="match status" value="1"/>
</dbReference>
<keyword evidence="12" id="KW-0407">Ion channel</keyword>
<keyword evidence="8 16" id="KW-0472">Membrane</keyword>
<keyword evidence="10" id="KW-0325">Glycoprotein</keyword>
<evidence type="ECO:0000256" key="2">
    <source>
        <dbReference type="ARBA" id="ARBA00008685"/>
    </source>
</evidence>
<dbReference type="InterPro" id="IPR001508">
    <property type="entry name" value="Iono_Glu_rcpt_met"/>
</dbReference>
<dbReference type="SUPFAM" id="SSF81324">
    <property type="entry name" value="Voltage-gated potassium channels"/>
    <property type="match status" value="1"/>
</dbReference>
<evidence type="ECO:0000256" key="6">
    <source>
        <dbReference type="ARBA" id="ARBA00022989"/>
    </source>
</evidence>
<keyword evidence="9" id="KW-0675">Receptor</keyword>
<dbReference type="SMART" id="SM00079">
    <property type="entry name" value="PBPe"/>
    <property type="match status" value="1"/>
</dbReference>
<dbReference type="SUPFAM" id="SSF53822">
    <property type="entry name" value="Periplasmic binding protein-like I"/>
    <property type="match status" value="1"/>
</dbReference>
<evidence type="ECO:0000256" key="8">
    <source>
        <dbReference type="ARBA" id="ARBA00023136"/>
    </source>
</evidence>
<feature type="domain" description="Ionotropic glutamate receptor C-terminal" evidence="17">
    <location>
        <begin position="489"/>
        <end position="890"/>
    </location>
</feature>
<comment type="caution">
    <text evidence="19">The sequence shown here is derived from an EMBL/GenBank/DDBJ whole genome shotgun (WGS) entry which is preliminary data.</text>
</comment>
<evidence type="ECO:0000313" key="19">
    <source>
        <dbReference type="EMBL" id="KAJ9576631.1"/>
    </source>
</evidence>
<feature type="non-terminal residue" evidence="19">
    <location>
        <position position="1"/>
    </location>
</feature>
<dbReference type="GO" id="GO:0015276">
    <property type="term" value="F:ligand-gated monoatomic ion channel activity"/>
    <property type="evidence" value="ECO:0007669"/>
    <property type="project" value="InterPro"/>
</dbReference>
<evidence type="ECO:0008006" key="21">
    <source>
        <dbReference type="Google" id="ProtNLM"/>
    </source>
</evidence>
<feature type="disulfide bond" evidence="15">
    <location>
        <begin position="155"/>
        <end position="399"/>
    </location>
</feature>
<dbReference type="PRINTS" id="PR00177">
    <property type="entry name" value="NMDARECEPTOR"/>
</dbReference>
<feature type="binding site" evidence="13">
    <location>
        <position position="577"/>
    </location>
    <ligand>
        <name>L-glutamate</name>
        <dbReference type="ChEBI" id="CHEBI:29985"/>
    </ligand>
</feature>
<accession>A0AAD7ZA78</accession>
<keyword evidence="4" id="KW-1003">Cell membrane</keyword>
<evidence type="ECO:0000256" key="7">
    <source>
        <dbReference type="ARBA" id="ARBA00023065"/>
    </source>
</evidence>
<name>A0AAD7ZA78_DIPPU</name>
<feature type="binding site" evidence="13">
    <location>
        <position position="572"/>
    </location>
    <ligand>
        <name>L-glutamate</name>
        <dbReference type="ChEBI" id="CHEBI:29985"/>
    </ligand>
</feature>
<keyword evidence="6 16" id="KW-1133">Transmembrane helix</keyword>
<dbReference type="EMBL" id="JASPKZ010009569">
    <property type="protein sequence ID" value="KAJ9576631.1"/>
    <property type="molecule type" value="Genomic_DNA"/>
</dbReference>
<keyword evidence="5 16" id="KW-0812">Transmembrane</keyword>
<feature type="domain" description="Ionotropic glutamate receptor L-glutamate and glycine-binding" evidence="18">
    <location>
        <begin position="499"/>
        <end position="561"/>
    </location>
</feature>
<keyword evidence="15" id="KW-1015">Disulfide bond</keyword>
<feature type="binding site" evidence="13">
    <location>
        <position position="827"/>
    </location>
    <ligand>
        <name>L-glutamate</name>
        <dbReference type="ChEBI" id="CHEBI:29985"/>
    </ligand>
</feature>
<dbReference type="SMART" id="SM00918">
    <property type="entry name" value="Lig_chan-Glu_bd"/>
    <property type="match status" value="1"/>
</dbReference>
<reference evidence="19" key="1">
    <citation type="journal article" date="2023" name="IScience">
        <title>Live-bearing cockroach genome reveals convergent evolutionary mechanisms linked to viviparity in insects and beyond.</title>
        <authorList>
            <person name="Fouks B."/>
            <person name="Harrison M.C."/>
            <person name="Mikhailova A.A."/>
            <person name="Marchal E."/>
            <person name="English S."/>
            <person name="Carruthers M."/>
            <person name="Jennings E.C."/>
            <person name="Chiamaka E.L."/>
            <person name="Frigard R.A."/>
            <person name="Pippel M."/>
            <person name="Attardo G.M."/>
            <person name="Benoit J.B."/>
            <person name="Bornberg-Bauer E."/>
            <person name="Tobe S.S."/>
        </authorList>
    </citation>
    <scope>NUCLEOTIDE SEQUENCE</scope>
    <source>
        <strain evidence="19">Stay&amp;Tobe</strain>
    </source>
</reference>
<evidence type="ECO:0000259" key="17">
    <source>
        <dbReference type="SMART" id="SM00079"/>
    </source>
</evidence>
<dbReference type="FunFam" id="3.40.190.10:FF:000142">
    <property type="entry name" value="Ionotropic receptor 25a"/>
    <property type="match status" value="1"/>
</dbReference>
<feature type="binding site" evidence="13">
    <location>
        <position position="742"/>
    </location>
    <ligand>
        <name>L-glutamate</name>
        <dbReference type="ChEBI" id="CHEBI:29985"/>
    </ligand>
</feature>
<proteinExistence type="inferred from homology"/>
<sequence length="992" mass="113625">LSCVAHYQTLEIKKGFSSTFKSALSSVAHDQTLEIKKGFSSTFISALRNQTDAKTFLETMVYTMESWDAANTYTYSNLICEQLISTIFVKINMAATSSYYVTSNPSESALLVRRYNFLNYPEIYPGDCGESMHVESNHDWKQHIQHFHECIELLCKVYNDSITAENPPHIVFDMTMSGVPSETAKSFTAALALPTISTSFGQEGDLRQWRSLNENEQKYLIQIMPPADIIPEIIRSIVVFQNITNAGILFDDSIVMDHKYKSLLQNIPTRHMIVKADTKGGRAQLERLRSRDIFNYFIVGRMSTINAMLYFAEHKKYFDRQFAWHGITTDSDQIVCNCINATVFYVKPIQNPKFTDHYDLLKTKYELTEMPEITSSFYFDVASVEAIESEDYWKKYVTCNAFDENNPPKNDVNLIKAFKEVKVDESYGPLLMQGNGKSLMQFEMDVSAVTFENSVPQKRIHVANWEAGLLNPLSVKDQGTMVEHSAITKYTIVTVVQKPFVMYDGVDEKNRTKFKGYCIDLIDEIRNITKFEYDIYEVTDKKFGNMNELGEWNGMIKDLITKKAEIALGSLSVMAERENVVDFTVPYYDLVGITILMKKPKAATSLFKFLTVLENDVWLCILAAYFFTSFLMWVFDRWSPYSYQNNREKYKDDEEKREFNLKECLWFCMTSLTPQGGGEAPKNLSGRLVAATWWLFGFIIIASYTANLAAFLTVSRLDTPVESLDDLAKQYKIQYAPLANSSAQTYFQRMADIETKFYEIWKDMSLNDSLSDVERAKLAVWDYPVSDKYTKIWQAMREAGFPQSLDEAVDRVMKSKSSSEGFAFIGDATDIRYLVLTSCDLQMVGEEFSRKPYAIATQQGSPLKDQFNNAILQLLNKRKLEKLKEKWWNQNPEKKRNCEKQDDQTDGISIQNIGGVFIVIFVGIGLACITLAFEYWWYRFKRNPQVVDAGNVAVQARTIPTAGGGKMDPTLTMQGFRPRHTGFSERTFGQLS</sequence>
<dbReference type="InterPro" id="IPR028082">
    <property type="entry name" value="Peripla_BP_I"/>
</dbReference>
<feature type="transmembrane region" description="Helical" evidence="16">
    <location>
        <begin position="617"/>
        <end position="635"/>
    </location>
</feature>
<dbReference type="Gene3D" id="3.40.190.10">
    <property type="entry name" value="Periplasmic binding protein-like II"/>
    <property type="match status" value="2"/>
</dbReference>
<dbReference type="InterPro" id="IPR019594">
    <property type="entry name" value="Glu/Gly-bd"/>
</dbReference>
<dbReference type="Proteomes" id="UP001233999">
    <property type="component" value="Unassembled WGS sequence"/>
</dbReference>
<dbReference type="PANTHER" id="PTHR18966">
    <property type="entry name" value="IONOTROPIC GLUTAMATE RECEPTOR"/>
    <property type="match status" value="1"/>
</dbReference>
<evidence type="ECO:0000256" key="9">
    <source>
        <dbReference type="ARBA" id="ARBA00023170"/>
    </source>
</evidence>
<reference evidence="19" key="2">
    <citation type="submission" date="2023-05" db="EMBL/GenBank/DDBJ databases">
        <authorList>
            <person name="Fouks B."/>
        </authorList>
    </citation>
    <scope>NUCLEOTIDE SEQUENCE</scope>
    <source>
        <strain evidence="19">Stay&amp;Tobe</strain>
        <tissue evidence="19">Testes</tissue>
    </source>
</reference>
<evidence type="ECO:0000256" key="13">
    <source>
        <dbReference type="PIRSR" id="PIRSR601508-1"/>
    </source>
</evidence>
<dbReference type="Pfam" id="PF00060">
    <property type="entry name" value="Lig_chan"/>
    <property type="match status" value="1"/>
</dbReference>
<evidence type="ECO:0000256" key="12">
    <source>
        <dbReference type="ARBA" id="ARBA00023303"/>
    </source>
</evidence>
<protein>
    <recommendedName>
        <fullName evidence="21">Ionotropic receptor 25a</fullName>
    </recommendedName>
</protein>
<dbReference type="CDD" id="cd13717">
    <property type="entry name" value="PBP2_iGluR_putative"/>
    <property type="match status" value="1"/>
</dbReference>
<evidence type="ECO:0000256" key="11">
    <source>
        <dbReference type="ARBA" id="ARBA00023286"/>
    </source>
</evidence>
<gene>
    <name evidence="19" type="ORF">L9F63_025473</name>
</gene>
<keyword evidence="7" id="KW-0406">Ion transport</keyword>
<evidence type="ECO:0000256" key="4">
    <source>
        <dbReference type="ARBA" id="ARBA00022475"/>
    </source>
</evidence>
<feature type="disulfide bond" evidence="15">
    <location>
        <begin position="839"/>
        <end position="898"/>
    </location>
</feature>
<dbReference type="FunFam" id="3.40.190.10:FF:000153">
    <property type="entry name" value="Ionotropic receptor 25a"/>
    <property type="match status" value="1"/>
</dbReference>
<feature type="transmembrane region" description="Helical" evidence="16">
    <location>
        <begin position="693"/>
        <end position="714"/>
    </location>
</feature>
<organism evidence="19 20">
    <name type="scientific">Diploptera punctata</name>
    <name type="common">Pacific beetle cockroach</name>
    <dbReference type="NCBI Taxonomy" id="6984"/>
    <lineage>
        <taxon>Eukaryota</taxon>
        <taxon>Metazoa</taxon>
        <taxon>Ecdysozoa</taxon>
        <taxon>Arthropoda</taxon>
        <taxon>Hexapoda</taxon>
        <taxon>Insecta</taxon>
        <taxon>Pterygota</taxon>
        <taxon>Neoptera</taxon>
        <taxon>Polyneoptera</taxon>
        <taxon>Dictyoptera</taxon>
        <taxon>Blattodea</taxon>
        <taxon>Blaberoidea</taxon>
        <taxon>Blaberidae</taxon>
        <taxon>Diplopterinae</taxon>
        <taxon>Diploptera</taxon>
    </lineage>
</organism>
<feature type="non-terminal residue" evidence="19">
    <location>
        <position position="992"/>
    </location>
</feature>
<dbReference type="Pfam" id="PF10613">
    <property type="entry name" value="Lig_chan-Glu_bd"/>
    <property type="match status" value="1"/>
</dbReference>
<evidence type="ECO:0000256" key="1">
    <source>
        <dbReference type="ARBA" id="ARBA00004651"/>
    </source>
</evidence>
<comment type="subcellular location">
    <subcellularLocation>
        <location evidence="1">Cell membrane</location>
        <topology evidence="1">Multi-pass membrane protein</topology>
    </subcellularLocation>
</comment>
<dbReference type="GO" id="GO:0038023">
    <property type="term" value="F:signaling receptor activity"/>
    <property type="evidence" value="ECO:0007669"/>
    <property type="project" value="InterPro"/>
</dbReference>
<evidence type="ECO:0000313" key="20">
    <source>
        <dbReference type="Proteomes" id="UP001233999"/>
    </source>
</evidence>
<keyword evidence="11" id="KW-1071">Ligand-gated ion channel</keyword>
<evidence type="ECO:0000259" key="18">
    <source>
        <dbReference type="SMART" id="SM00918"/>
    </source>
</evidence>
<keyword evidence="20" id="KW-1185">Reference proteome</keyword>
<dbReference type="InterPro" id="IPR015683">
    <property type="entry name" value="Ionotropic_Glu_rcpt"/>
</dbReference>
<dbReference type="GO" id="GO:0005886">
    <property type="term" value="C:plasma membrane"/>
    <property type="evidence" value="ECO:0007669"/>
    <property type="project" value="UniProtKB-SubCell"/>
</dbReference>
<evidence type="ECO:0000256" key="14">
    <source>
        <dbReference type="PIRSR" id="PIRSR601508-2"/>
    </source>
</evidence>
<feature type="site" description="Crucial to convey clamshell closure to channel opening" evidence="14">
    <location>
        <position position="721"/>
    </location>
</feature>
<dbReference type="AlphaFoldDB" id="A0AAD7ZA78"/>
<evidence type="ECO:0000256" key="3">
    <source>
        <dbReference type="ARBA" id="ARBA00022448"/>
    </source>
</evidence>
<keyword evidence="3" id="KW-0813">Transport</keyword>
<dbReference type="SUPFAM" id="SSF53850">
    <property type="entry name" value="Periplasmic binding protein-like II"/>
    <property type="match status" value="1"/>
</dbReference>
<evidence type="ECO:0000256" key="16">
    <source>
        <dbReference type="SAM" id="Phobius"/>
    </source>
</evidence>
<feature type="transmembrane region" description="Helical" evidence="16">
    <location>
        <begin position="916"/>
        <end position="938"/>
    </location>
</feature>